<protein>
    <submittedName>
        <fullName evidence="1">Uncharacterized protein</fullName>
    </submittedName>
</protein>
<reference evidence="1" key="1">
    <citation type="submission" date="2021-03" db="EMBL/GenBank/DDBJ databases">
        <title>Complete genome sequence of Hafnia phage Pocis76.</title>
        <authorList>
            <person name="Dislers A."/>
            <person name="Zrelovs N."/>
            <person name="Kazaks A."/>
        </authorList>
    </citation>
    <scope>NUCLEOTIDE SEQUENCE</scope>
</reference>
<evidence type="ECO:0000313" key="1">
    <source>
        <dbReference type="EMBL" id="QVW27699.1"/>
    </source>
</evidence>
<name>A0A8E7FN53_9CAUD</name>
<dbReference type="Proteomes" id="UP000678489">
    <property type="component" value="Segment"/>
</dbReference>
<sequence length="57" mass="6290">MKSREYLNTVNGLIYWLEDDDVMCRSPKSGFVSVSCISAAEFFIGVGAGKLVLVEDE</sequence>
<organism evidence="1 2">
    <name type="scientific">Hafnia phage Pocis76</name>
    <dbReference type="NCBI Taxonomy" id="2831174"/>
    <lineage>
        <taxon>Viruses</taxon>
        <taxon>Duplodnaviria</taxon>
        <taxon>Heunggongvirae</taxon>
        <taxon>Uroviricota</taxon>
        <taxon>Caudoviricetes</taxon>
        <taxon>Drexlerviridae</taxon>
        <taxon>Tempevirinae</taxon>
        <taxon>Pocisvirus</taxon>
        <taxon>Pocisvirus pocis76</taxon>
    </lineage>
</organism>
<accession>A0A8E7FN53</accession>
<dbReference type="EMBL" id="MW689258">
    <property type="protein sequence ID" value="QVW27699.1"/>
    <property type="molecule type" value="Genomic_DNA"/>
</dbReference>
<proteinExistence type="predicted"/>
<keyword evidence="2" id="KW-1185">Reference proteome</keyword>
<evidence type="ECO:0000313" key="2">
    <source>
        <dbReference type="Proteomes" id="UP000678489"/>
    </source>
</evidence>